<evidence type="ECO:0000256" key="5">
    <source>
        <dbReference type="ARBA" id="ARBA00023002"/>
    </source>
</evidence>
<comment type="cofactor">
    <cofactor evidence="1 8">
        <name>heme</name>
        <dbReference type="ChEBI" id="CHEBI:30413"/>
    </cofactor>
</comment>
<dbReference type="InterPro" id="IPR017972">
    <property type="entry name" value="Cyt_P450_CS"/>
</dbReference>
<keyword evidence="7 9" id="KW-0503">Monooxygenase</keyword>
<evidence type="ECO:0000256" key="7">
    <source>
        <dbReference type="ARBA" id="ARBA00023033"/>
    </source>
</evidence>
<evidence type="ECO:0000313" key="12">
    <source>
        <dbReference type="Proteomes" id="UP000572817"/>
    </source>
</evidence>
<dbReference type="GO" id="GO:0004497">
    <property type="term" value="F:monooxygenase activity"/>
    <property type="evidence" value="ECO:0007669"/>
    <property type="project" value="UniProtKB-KW"/>
</dbReference>
<dbReference type="AlphaFoldDB" id="A0A8H4N3C2"/>
<keyword evidence="12" id="KW-1185">Reference proteome</keyword>
<evidence type="ECO:0000256" key="4">
    <source>
        <dbReference type="ARBA" id="ARBA00022723"/>
    </source>
</evidence>
<evidence type="ECO:0000256" key="10">
    <source>
        <dbReference type="SAM" id="Phobius"/>
    </source>
</evidence>
<keyword evidence="5 9" id="KW-0560">Oxidoreductase</keyword>
<evidence type="ECO:0000313" key="11">
    <source>
        <dbReference type="EMBL" id="KAF4307525.1"/>
    </source>
</evidence>
<organism evidence="11 12">
    <name type="scientific">Botryosphaeria dothidea</name>
    <dbReference type="NCBI Taxonomy" id="55169"/>
    <lineage>
        <taxon>Eukaryota</taxon>
        <taxon>Fungi</taxon>
        <taxon>Dikarya</taxon>
        <taxon>Ascomycota</taxon>
        <taxon>Pezizomycotina</taxon>
        <taxon>Dothideomycetes</taxon>
        <taxon>Dothideomycetes incertae sedis</taxon>
        <taxon>Botryosphaeriales</taxon>
        <taxon>Botryosphaeriaceae</taxon>
        <taxon>Botryosphaeria</taxon>
    </lineage>
</organism>
<dbReference type="Pfam" id="PF00067">
    <property type="entry name" value="p450"/>
    <property type="match status" value="1"/>
</dbReference>
<evidence type="ECO:0000256" key="9">
    <source>
        <dbReference type="RuleBase" id="RU000461"/>
    </source>
</evidence>
<gene>
    <name evidence="11" type="ORF">GTA08_BOTSDO04127</name>
</gene>
<dbReference type="EMBL" id="WWBZ02000022">
    <property type="protein sequence ID" value="KAF4307525.1"/>
    <property type="molecule type" value="Genomic_DNA"/>
</dbReference>
<dbReference type="GO" id="GO:0016705">
    <property type="term" value="F:oxidoreductase activity, acting on paired donors, with incorporation or reduction of molecular oxygen"/>
    <property type="evidence" value="ECO:0007669"/>
    <property type="project" value="InterPro"/>
</dbReference>
<dbReference type="CDD" id="cd11041">
    <property type="entry name" value="CYP503A1-like"/>
    <property type="match status" value="1"/>
</dbReference>
<keyword evidence="10" id="KW-0472">Membrane</keyword>
<name>A0A8H4N3C2_9PEZI</name>
<dbReference type="PANTHER" id="PTHR46206">
    <property type="entry name" value="CYTOCHROME P450"/>
    <property type="match status" value="1"/>
</dbReference>
<evidence type="ECO:0000256" key="2">
    <source>
        <dbReference type="ARBA" id="ARBA00010617"/>
    </source>
</evidence>
<dbReference type="InterPro" id="IPR002403">
    <property type="entry name" value="Cyt_P450_E_grp-IV"/>
</dbReference>
<evidence type="ECO:0000256" key="6">
    <source>
        <dbReference type="ARBA" id="ARBA00023004"/>
    </source>
</evidence>
<dbReference type="PRINTS" id="PR00465">
    <property type="entry name" value="EP450IV"/>
</dbReference>
<comment type="caution">
    <text evidence="11">The sequence shown here is derived from an EMBL/GenBank/DDBJ whole genome shotgun (WGS) entry which is preliminary data.</text>
</comment>
<reference evidence="11" key="1">
    <citation type="submission" date="2020-04" db="EMBL/GenBank/DDBJ databases">
        <title>Genome Assembly and Annotation of Botryosphaeria dothidea sdau 11-99, a Latent Pathogen of Apple Fruit Ring Rot in China.</title>
        <authorList>
            <person name="Yu C."/>
            <person name="Diao Y."/>
            <person name="Lu Q."/>
            <person name="Zhao J."/>
            <person name="Cui S."/>
            <person name="Peng C."/>
            <person name="He B."/>
            <person name="Liu H."/>
        </authorList>
    </citation>
    <scope>NUCLEOTIDE SEQUENCE [LARGE SCALE GENOMIC DNA]</scope>
    <source>
        <strain evidence="11">Sdau11-99</strain>
    </source>
</reference>
<keyword evidence="10" id="KW-0812">Transmembrane</keyword>
<sequence>MVDNEFSFGLSSQWAPGFAAALIVLVCASLYSFFRDEKPYSGLPLYGKHDGEFLNTKAKERFRDSAKTILKHAMKENNGKPFQVITDTGPIIFLNASYSDEIRNDHRFGFTEFLHRLFLTKYSGLEGVILPVGFQNDVLKATVRKNLTQSLGAITNDLAEEVKSVIHEQLGAITGEAWSGVAFAPVANQIAARLSNRVFMGKRLGAEQEWLKVSIMYTIDVQIAAQELRIVPPFARWLVHWFMPSMKRCREHIRVARRLIEPEITARYKERRNEMLSGKPTSKSLDAINWFMDNAANEPYDFALAQIVLASAAIHTTTGMLLGLLYDLAQNPETANELRKEIMQVLQEDGGWKKTTLYKMKLLDSCMKESQRLNPAGTLLINRVLLEEVTLSDGTRLPKDSIISIPSIHMRDKEIFGENADKFDGYRFLHMRGEMGYENKWQFVTTNPEMYGFGHGMHACPGRFFVSNEIKIAIAHLLLMFDWKFDEKIPRPKSLAENIDQPDPNGKIWCRARVPELVL</sequence>
<keyword evidence="3 8" id="KW-0349">Heme</keyword>
<feature type="transmembrane region" description="Helical" evidence="10">
    <location>
        <begin position="14"/>
        <end position="34"/>
    </location>
</feature>
<dbReference type="PROSITE" id="PS00086">
    <property type="entry name" value="CYTOCHROME_P450"/>
    <property type="match status" value="1"/>
</dbReference>
<dbReference type="Gene3D" id="1.10.630.10">
    <property type="entry name" value="Cytochrome P450"/>
    <property type="match status" value="1"/>
</dbReference>
<evidence type="ECO:0000256" key="1">
    <source>
        <dbReference type="ARBA" id="ARBA00001971"/>
    </source>
</evidence>
<dbReference type="GO" id="GO:0005506">
    <property type="term" value="F:iron ion binding"/>
    <property type="evidence" value="ECO:0007669"/>
    <property type="project" value="InterPro"/>
</dbReference>
<feature type="binding site" description="axial binding residue" evidence="8">
    <location>
        <position position="460"/>
    </location>
    <ligand>
        <name>heme</name>
        <dbReference type="ChEBI" id="CHEBI:30413"/>
    </ligand>
    <ligandPart>
        <name>Fe</name>
        <dbReference type="ChEBI" id="CHEBI:18248"/>
    </ligandPart>
</feature>
<keyword evidence="4 8" id="KW-0479">Metal-binding</keyword>
<evidence type="ECO:0000256" key="3">
    <source>
        <dbReference type="ARBA" id="ARBA00022617"/>
    </source>
</evidence>
<protein>
    <submittedName>
        <fullName evidence="11">Cytochrome p450 protein</fullName>
    </submittedName>
</protein>
<comment type="similarity">
    <text evidence="2 9">Belongs to the cytochrome P450 family.</text>
</comment>
<dbReference type="GO" id="GO:0020037">
    <property type="term" value="F:heme binding"/>
    <property type="evidence" value="ECO:0007669"/>
    <property type="project" value="InterPro"/>
</dbReference>
<dbReference type="InterPro" id="IPR036396">
    <property type="entry name" value="Cyt_P450_sf"/>
</dbReference>
<dbReference type="SUPFAM" id="SSF48264">
    <property type="entry name" value="Cytochrome P450"/>
    <property type="match status" value="1"/>
</dbReference>
<keyword evidence="6 8" id="KW-0408">Iron</keyword>
<proteinExistence type="inferred from homology"/>
<keyword evidence="10" id="KW-1133">Transmembrane helix</keyword>
<dbReference type="OrthoDB" id="1844152at2759"/>
<accession>A0A8H4N3C2</accession>
<dbReference type="InterPro" id="IPR001128">
    <property type="entry name" value="Cyt_P450"/>
</dbReference>
<dbReference type="Proteomes" id="UP000572817">
    <property type="component" value="Unassembled WGS sequence"/>
</dbReference>
<evidence type="ECO:0000256" key="8">
    <source>
        <dbReference type="PIRSR" id="PIRSR602403-1"/>
    </source>
</evidence>
<dbReference type="PANTHER" id="PTHR46206:SF2">
    <property type="entry name" value="CYTOCHROME P450 MONOOXYGENASE AUSG-RELATED"/>
    <property type="match status" value="1"/>
</dbReference>